<dbReference type="EMBL" id="DF977448">
    <property type="protein sequence ID" value="GAW25208.1"/>
    <property type="molecule type" value="Genomic_DNA"/>
</dbReference>
<evidence type="ECO:0000313" key="2">
    <source>
        <dbReference type="Proteomes" id="UP000054516"/>
    </source>
</evidence>
<keyword evidence="2" id="KW-1185">Reference proteome</keyword>
<reference evidence="1" key="1">
    <citation type="submission" date="2016-03" db="EMBL/GenBank/DDBJ databases">
        <title>Draft genome sequence of Rosellinia necatrix.</title>
        <authorList>
            <person name="Kanematsu S."/>
        </authorList>
    </citation>
    <scope>NUCLEOTIDE SEQUENCE [LARGE SCALE GENOMIC DNA]</scope>
    <source>
        <strain evidence="1">W97</strain>
    </source>
</reference>
<sequence length="84" mass="9151">MLDSLTSNPLSPRNNNNFLFRVSLPDSLPGDQLDGAAHTLPISNCQLFANQLHLPDTRYQLLRRDDDADGGVMVAAAALRFSLG</sequence>
<organism evidence="1">
    <name type="scientific">Rosellinia necatrix</name>
    <name type="common">White root-rot fungus</name>
    <dbReference type="NCBI Taxonomy" id="77044"/>
    <lineage>
        <taxon>Eukaryota</taxon>
        <taxon>Fungi</taxon>
        <taxon>Dikarya</taxon>
        <taxon>Ascomycota</taxon>
        <taxon>Pezizomycotina</taxon>
        <taxon>Sordariomycetes</taxon>
        <taxon>Xylariomycetidae</taxon>
        <taxon>Xylariales</taxon>
        <taxon>Xylariaceae</taxon>
        <taxon>Rosellinia</taxon>
    </lineage>
</organism>
<accession>A0A1S8A526</accession>
<dbReference type="Proteomes" id="UP000054516">
    <property type="component" value="Unassembled WGS sequence"/>
</dbReference>
<proteinExistence type="predicted"/>
<dbReference type="AlphaFoldDB" id="A0A1S8A526"/>
<evidence type="ECO:0000313" key="1">
    <source>
        <dbReference type="EMBL" id="GAW25208.1"/>
    </source>
</evidence>
<protein>
    <submittedName>
        <fullName evidence="1">Uncharacterized protein</fullName>
    </submittedName>
</protein>
<gene>
    <name evidence="1" type="ORF">SAMD00023353_0300010</name>
</gene>
<name>A0A1S8A526_ROSNE</name>